<name>A0A1S7LJ64_MAGMO</name>
<evidence type="ECO:0008006" key="2">
    <source>
        <dbReference type="Google" id="ProtNLM"/>
    </source>
</evidence>
<reference evidence="1" key="1">
    <citation type="submission" date="2015-04" db="EMBL/GenBank/DDBJ databases">
        <authorList>
            <person name="Syromyatnikov M.Y."/>
            <person name="Popov V.N."/>
        </authorList>
    </citation>
    <scope>NUCLEOTIDE SEQUENCE</scope>
    <source>
        <strain evidence="1">MO-1</strain>
    </source>
</reference>
<protein>
    <recommendedName>
        <fullName evidence="2">DUF3489 domain-containing protein</fullName>
    </recommendedName>
</protein>
<dbReference type="EMBL" id="LO017727">
    <property type="protein sequence ID" value="CRH06147.1"/>
    <property type="molecule type" value="Genomic_DNA"/>
</dbReference>
<gene>
    <name evidence="1" type="ORF">MAGMO_1974</name>
</gene>
<sequence>MTIQLTATQRTIIEAAAQRTDGSINPLPARIRGGAQVKVINALEAKGLIENISLNPPYTNWVLTDAAYEAIGMESPKEPQTEESEATPTKPQHLSDNQIIEEQEANCYQIPKDADPLFASIAKKHFPAIHESIWPAVRNAIEEAYAEGHSNAKQRSRQPRENSKQAMVIALMRRPEGASLEQIIEATSWSKNTIRGAISGSLKKKLGLNVTREKVDGITTYRITE</sequence>
<dbReference type="Pfam" id="PF11994">
    <property type="entry name" value="DUF3489"/>
    <property type="match status" value="1"/>
</dbReference>
<dbReference type="AlphaFoldDB" id="A0A1S7LJ64"/>
<accession>A0A1S7LJ64</accession>
<dbReference type="InterPro" id="IPR021880">
    <property type="entry name" value="DUF3489"/>
</dbReference>
<proteinExistence type="predicted"/>
<organism evidence="1">
    <name type="scientific">Magnetococcus massalia (strain MO-1)</name>
    <dbReference type="NCBI Taxonomy" id="451514"/>
    <lineage>
        <taxon>Bacteria</taxon>
        <taxon>Pseudomonadati</taxon>
        <taxon>Pseudomonadota</taxon>
        <taxon>Magnetococcia</taxon>
        <taxon>Magnetococcales</taxon>
        <taxon>Magnetococcaceae</taxon>
        <taxon>Magnetococcus</taxon>
    </lineage>
</organism>
<evidence type="ECO:0000313" key="1">
    <source>
        <dbReference type="EMBL" id="CRH06147.1"/>
    </source>
</evidence>